<protein>
    <submittedName>
        <fullName evidence="2">Uncharacterized protein</fullName>
    </submittedName>
</protein>
<comment type="caution">
    <text evidence="2">The sequence shown here is derived from an EMBL/GenBank/DDBJ whole genome shotgun (WGS) entry which is preliminary data.</text>
</comment>
<proteinExistence type="predicted"/>
<dbReference type="Proteomes" id="UP000727407">
    <property type="component" value="Unassembled WGS sequence"/>
</dbReference>
<name>A0A8J4UBG3_CLAMG</name>
<accession>A0A8J4UBG3</accession>
<feature type="region of interest" description="Disordered" evidence="1">
    <location>
        <begin position="52"/>
        <end position="71"/>
    </location>
</feature>
<organism evidence="2 3">
    <name type="scientific">Clarias magur</name>
    <name type="common">Asian catfish</name>
    <name type="synonym">Macropteronotus magur</name>
    <dbReference type="NCBI Taxonomy" id="1594786"/>
    <lineage>
        <taxon>Eukaryota</taxon>
        <taxon>Metazoa</taxon>
        <taxon>Chordata</taxon>
        <taxon>Craniata</taxon>
        <taxon>Vertebrata</taxon>
        <taxon>Euteleostomi</taxon>
        <taxon>Actinopterygii</taxon>
        <taxon>Neopterygii</taxon>
        <taxon>Teleostei</taxon>
        <taxon>Ostariophysi</taxon>
        <taxon>Siluriformes</taxon>
        <taxon>Clariidae</taxon>
        <taxon>Clarias</taxon>
    </lineage>
</organism>
<evidence type="ECO:0000313" key="3">
    <source>
        <dbReference type="Proteomes" id="UP000727407"/>
    </source>
</evidence>
<evidence type="ECO:0000313" key="2">
    <source>
        <dbReference type="EMBL" id="KAF5894924.1"/>
    </source>
</evidence>
<dbReference type="AlphaFoldDB" id="A0A8J4UBG3"/>
<dbReference type="EMBL" id="QNUK01000350">
    <property type="protein sequence ID" value="KAF5894924.1"/>
    <property type="molecule type" value="Genomic_DNA"/>
</dbReference>
<reference evidence="2" key="1">
    <citation type="submission" date="2020-07" db="EMBL/GenBank/DDBJ databases">
        <title>Clarias magur genome sequencing, assembly and annotation.</title>
        <authorList>
            <person name="Kushwaha B."/>
            <person name="Kumar R."/>
            <person name="Das P."/>
            <person name="Joshi C.G."/>
            <person name="Kumar D."/>
            <person name="Nagpure N.S."/>
            <person name="Pandey M."/>
            <person name="Agarwal S."/>
            <person name="Srivastava S."/>
            <person name="Singh M."/>
            <person name="Sahoo L."/>
            <person name="Jayasankar P."/>
            <person name="Meher P.K."/>
            <person name="Koringa P.G."/>
            <person name="Iquebal M.A."/>
            <person name="Das S.P."/>
            <person name="Bit A."/>
            <person name="Patnaik S."/>
            <person name="Patel N."/>
            <person name="Shah T.M."/>
            <person name="Hinsu A."/>
            <person name="Jena J.K."/>
        </authorList>
    </citation>
    <scope>NUCLEOTIDE SEQUENCE</scope>
    <source>
        <strain evidence="2">CIFAMagur01</strain>
        <tissue evidence="2">Testis</tissue>
    </source>
</reference>
<sequence length="71" mass="7918">METFKGARPPLTDRLAPPITHWGISVCSQALPKLDLSGSCVHRNIQEDGRDWPGFPDMPLAQKATMKSRKM</sequence>
<keyword evidence="3" id="KW-1185">Reference proteome</keyword>
<gene>
    <name evidence="2" type="ORF">DAT39_015379</name>
</gene>
<evidence type="ECO:0000256" key="1">
    <source>
        <dbReference type="SAM" id="MobiDB-lite"/>
    </source>
</evidence>